<proteinExistence type="predicted"/>
<protein>
    <submittedName>
        <fullName evidence="1">Uncharacterized protein</fullName>
    </submittedName>
</protein>
<gene>
    <name evidence="1" type="ORF">S01H1_71929</name>
</gene>
<feature type="non-terminal residue" evidence="1">
    <location>
        <position position="125"/>
    </location>
</feature>
<reference evidence="1" key="1">
    <citation type="journal article" date="2014" name="Front. Microbiol.">
        <title>High frequency of phylogenetically diverse reductive dehalogenase-homologous genes in deep subseafloor sedimentary metagenomes.</title>
        <authorList>
            <person name="Kawai M."/>
            <person name="Futagami T."/>
            <person name="Toyoda A."/>
            <person name="Takaki Y."/>
            <person name="Nishi S."/>
            <person name="Hori S."/>
            <person name="Arai W."/>
            <person name="Tsubouchi T."/>
            <person name="Morono Y."/>
            <person name="Uchiyama I."/>
            <person name="Ito T."/>
            <person name="Fujiyama A."/>
            <person name="Inagaki F."/>
            <person name="Takami H."/>
        </authorList>
    </citation>
    <scope>NUCLEOTIDE SEQUENCE</scope>
    <source>
        <strain evidence="1">Expedition CK06-06</strain>
    </source>
</reference>
<name>X0X2Z5_9ZZZZ</name>
<comment type="caution">
    <text evidence="1">The sequence shown here is derived from an EMBL/GenBank/DDBJ whole genome shotgun (WGS) entry which is preliminary data.</text>
</comment>
<sequence>MVLSATEGRLLREAADALISTNYAYSLARELVEEARVIIQQTTGWIDALPQSSSMHILPHSYVNAMQLFLKKTNGVPPAAPPAAPPAVADQQYILIDYSINNPEFEFHNGMYELLQDLQGRDLKH</sequence>
<accession>X0X2Z5</accession>
<dbReference type="AlphaFoldDB" id="X0X2Z5"/>
<evidence type="ECO:0000313" key="1">
    <source>
        <dbReference type="EMBL" id="GAG30983.1"/>
    </source>
</evidence>
<organism evidence="1">
    <name type="scientific">marine sediment metagenome</name>
    <dbReference type="NCBI Taxonomy" id="412755"/>
    <lineage>
        <taxon>unclassified sequences</taxon>
        <taxon>metagenomes</taxon>
        <taxon>ecological metagenomes</taxon>
    </lineage>
</organism>
<dbReference type="EMBL" id="BARS01047927">
    <property type="protein sequence ID" value="GAG30983.1"/>
    <property type="molecule type" value="Genomic_DNA"/>
</dbReference>